<dbReference type="EMBL" id="JADCNL010000002">
    <property type="protein sequence ID" value="KAG0492693.1"/>
    <property type="molecule type" value="Genomic_DNA"/>
</dbReference>
<protein>
    <submittedName>
        <fullName evidence="1">Uncharacterized protein</fullName>
    </submittedName>
</protein>
<dbReference type="AlphaFoldDB" id="A0A835RV65"/>
<comment type="caution">
    <text evidence="1">The sequence shown here is derived from an EMBL/GenBank/DDBJ whole genome shotgun (WGS) entry which is preliminary data.</text>
</comment>
<evidence type="ECO:0000313" key="2">
    <source>
        <dbReference type="Proteomes" id="UP000636800"/>
    </source>
</evidence>
<reference evidence="1 2" key="1">
    <citation type="journal article" date="2020" name="Nat. Food">
        <title>A phased Vanilla planifolia genome enables genetic improvement of flavour and production.</title>
        <authorList>
            <person name="Hasing T."/>
            <person name="Tang H."/>
            <person name="Brym M."/>
            <person name="Khazi F."/>
            <person name="Huang T."/>
            <person name="Chambers A.H."/>
        </authorList>
    </citation>
    <scope>NUCLEOTIDE SEQUENCE [LARGE SCALE GENOMIC DNA]</scope>
    <source>
        <tissue evidence="1">Leaf</tissue>
    </source>
</reference>
<name>A0A835RV65_VANPL</name>
<gene>
    <name evidence="1" type="ORF">HPP92_006091</name>
</gene>
<keyword evidence="2" id="KW-1185">Reference proteome</keyword>
<dbReference type="Proteomes" id="UP000636800">
    <property type="component" value="Chromosome 2"/>
</dbReference>
<sequence length="122" mass="14448">MRHLANSMKRYHCAHRELDRTSRSSQLENYGRHGKLKKGTLDVLLRVIRTFEKLLLGSIFECEKLQKRIVQLENLEAERKRKAATSVRHQEPSKRRAPTWFLHHGCCSLSKQCKHVELFRRA</sequence>
<organism evidence="1 2">
    <name type="scientific">Vanilla planifolia</name>
    <name type="common">Vanilla</name>
    <dbReference type="NCBI Taxonomy" id="51239"/>
    <lineage>
        <taxon>Eukaryota</taxon>
        <taxon>Viridiplantae</taxon>
        <taxon>Streptophyta</taxon>
        <taxon>Embryophyta</taxon>
        <taxon>Tracheophyta</taxon>
        <taxon>Spermatophyta</taxon>
        <taxon>Magnoliopsida</taxon>
        <taxon>Liliopsida</taxon>
        <taxon>Asparagales</taxon>
        <taxon>Orchidaceae</taxon>
        <taxon>Vanilloideae</taxon>
        <taxon>Vanilleae</taxon>
        <taxon>Vanilla</taxon>
    </lineage>
</organism>
<evidence type="ECO:0000313" key="1">
    <source>
        <dbReference type="EMBL" id="KAG0492693.1"/>
    </source>
</evidence>
<accession>A0A835RV65</accession>
<dbReference type="OrthoDB" id="4062651at2759"/>
<proteinExistence type="predicted"/>